<feature type="compositionally biased region" description="Acidic residues" evidence="3">
    <location>
        <begin position="967"/>
        <end position="977"/>
    </location>
</feature>
<dbReference type="SUPFAM" id="SSF46565">
    <property type="entry name" value="Chaperone J-domain"/>
    <property type="match status" value="1"/>
</dbReference>
<feature type="region of interest" description="Disordered" evidence="3">
    <location>
        <begin position="114"/>
        <end position="155"/>
    </location>
</feature>
<dbReference type="GO" id="GO:0030276">
    <property type="term" value="F:clathrin binding"/>
    <property type="evidence" value="ECO:0007669"/>
    <property type="project" value="TreeGrafter"/>
</dbReference>
<feature type="compositionally biased region" description="Basic and acidic residues" evidence="3">
    <location>
        <begin position="1003"/>
        <end position="1026"/>
    </location>
</feature>
<gene>
    <name evidence="4" type="ORF">CCAM_LOCUS43239</name>
</gene>
<feature type="compositionally biased region" description="Polar residues" evidence="3">
    <location>
        <begin position="1169"/>
        <end position="1193"/>
    </location>
</feature>
<feature type="compositionally biased region" description="Basic and acidic residues" evidence="3">
    <location>
        <begin position="954"/>
        <end position="966"/>
    </location>
</feature>
<feature type="compositionally biased region" description="Basic and acidic residues" evidence="3">
    <location>
        <begin position="852"/>
        <end position="869"/>
    </location>
</feature>
<feature type="region of interest" description="Disordered" evidence="3">
    <location>
        <begin position="850"/>
        <end position="869"/>
    </location>
</feature>
<dbReference type="EMBL" id="OOIL02006764">
    <property type="protein sequence ID" value="VFR01464.1"/>
    <property type="molecule type" value="Genomic_DNA"/>
</dbReference>
<accession>A0A484NK91</accession>
<feature type="region of interest" description="Disordered" evidence="3">
    <location>
        <begin position="265"/>
        <end position="293"/>
    </location>
</feature>
<dbReference type="Gene3D" id="1.10.287.110">
    <property type="entry name" value="DnaJ domain"/>
    <property type="match status" value="1"/>
</dbReference>
<organism evidence="4 5">
    <name type="scientific">Cuscuta campestris</name>
    <dbReference type="NCBI Taxonomy" id="132261"/>
    <lineage>
        <taxon>Eukaryota</taxon>
        <taxon>Viridiplantae</taxon>
        <taxon>Streptophyta</taxon>
        <taxon>Embryophyta</taxon>
        <taxon>Tracheophyta</taxon>
        <taxon>Spermatophyta</taxon>
        <taxon>Magnoliopsida</taxon>
        <taxon>eudicotyledons</taxon>
        <taxon>Gunneridae</taxon>
        <taxon>Pentapetalae</taxon>
        <taxon>asterids</taxon>
        <taxon>lamiids</taxon>
        <taxon>Solanales</taxon>
        <taxon>Convolvulaceae</taxon>
        <taxon>Cuscuteae</taxon>
        <taxon>Cuscuta</taxon>
        <taxon>Cuscuta subgen. Grammica</taxon>
        <taxon>Cuscuta sect. Cleistogrammica</taxon>
    </lineage>
</organism>
<evidence type="ECO:0000256" key="1">
    <source>
        <dbReference type="ARBA" id="ARBA00023054"/>
    </source>
</evidence>
<keyword evidence="5" id="KW-1185">Reference proteome</keyword>
<feature type="region of interest" description="Disordered" evidence="3">
    <location>
        <begin position="324"/>
        <end position="356"/>
    </location>
</feature>
<feature type="coiled-coil region" evidence="2">
    <location>
        <begin position="469"/>
        <end position="499"/>
    </location>
</feature>
<dbReference type="PANTHER" id="PTHR23172">
    <property type="entry name" value="AUXILIN/CYCLIN G-ASSOCIATED KINASE-RELATED"/>
    <property type="match status" value="1"/>
</dbReference>
<sequence length="1333" mass="148882">MEFLSRPSHRSKLTSAAANGVSFSAKNAYDDVFSAAPKKRATGPTRPVWDYAEIFGPSRGSSIPVLDLSSLEDRAAAGSGDDFLSSNIDYSNIFGGLCDDDIALPYEEVVAERGKQRSSGTAGASSQESNNCISSNNETNEVFAGDSSSDQSLEGEKRVNMSYHKTGQGAEDGLNEMTRIAQLHAVPGFTYFIDETVPLKSRDGIVSPPPVHVKNEKECSGEIHKRSSFDGFHFSDNLSNPELTSSELTKPSISMFDDNNLHAQTKSEKDGFQRAPAAESSSPSSNEELDANSDAAVSAAALKRAIEKAQESIRLAKELMERYKEGIPGHQKQQNSKIGDKEERRKGRNSKNTKAKDTVPHHDYAFKNGDIASFLKQCVELSTNGDTKKFECHRETISAPESDAAAAAETLSFEKLNSKKHIVWTVASQDVEDKNKDVKTSAENSPDPLWAMDKPGKCESLEFGIIEEKDEVFHDMESLEQMHDNNEEENIMIHELENDALVNGIPKLSKNEQERREYVECDELQKAVGDAHDCKQITKRARKTWNKTEIDLERRGNYLWVENGNELCLEETCEDNHQVSQEGEARDERSNGACVPIIHECKETERLDEEHARPSDEVHKPGTDGVEESEKKIDEEQVRVEERIQEVYNNEAISCKDSEEIEEKQENQHIEAMKGAAEEIENVETETDTDDEFQEINVTLNGVEEIESGERETDFDKEYQEKNATLNWTEETLCTQSGATDVTPAASDEQKPYLTPSACNGYASYWLNEIQEDCTLKAKEISVETNEQNATHEENEGLQGVADTFSKLEEYNSKEYHTTGELQSALGQDLCQNGKQGTGEDQFCDTAGENTDSMKHKQEIPNEREDSETDRLTHIVMQIERVAFEKDSLPNNISDENVSGCKSDLNDEPEIQSSEEVVKLDFSGIDPGEKIIAESGKEPKVSSDAVNGEYERVESALDEGTIKEDEFVNDDEADEDDVKAIHKEICSAENKKEQETSDFPSNKNEECTAGDGEKKETNSSKKIPEECEIKKSGEKFAGDRDQCGKLEVGKKERERDLERIAVERVIREARERAFAEARERAAAERATAEVRQRVMAEAREKVGKSSSAGSKQSLVKASSEAKLRAERAAVERATAEARERALEKALSQKSTAEVKVMGEKFGNRKYSGGASQENMLKHSISSDSERVNASTESAQRRKARLERHQRITERAAKALAEKNKRDFLAQKEQAERNRLAEPLDAEIKRWANGKEGNLRALLSTLQYILGPDSGWQPIHMTEIITAAAVKKGYRKATLCVHPDKLQQRGASIQQKYICEKVFEMLKSAWNKFNSEER</sequence>
<dbReference type="GO" id="GO:0031982">
    <property type="term" value="C:vesicle"/>
    <property type="evidence" value="ECO:0007669"/>
    <property type="project" value="TreeGrafter"/>
</dbReference>
<dbReference type="PANTHER" id="PTHR23172:SF87">
    <property type="entry name" value="CHAPERONE DNAJ-DOMAIN SUPERFAMILY PROTEIN"/>
    <property type="match status" value="1"/>
</dbReference>
<dbReference type="GO" id="GO:0072318">
    <property type="term" value="P:clathrin coat disassembly"/>
    <property type="evidence" value="ECO:0007669"/>
    <property type="project" value="TreeGrafter"/>
</dbReference>
<evidence type="ECO:0008006" key="6">
    <source>
        <dbReference type="Google" id="ProtNLM"/>
    </source>
</evidence>
<reference evidence="4 5" key="1">
    <citation type="submission" date="2018-04" db="EMBL/GenBank/DDBJ databases">
        <authorList>
            <person name="Vogel A."/>
        </authorList>
    </citation>
    <scope>NUCLEOTIDE SEQUENCE [LARGE SCALE GENOMIC DNA]</scope>
</reference>
<feature type="compositionally biased region" description="Basic and acidic residues" evidence="3">
    <location>
        <begin position="978"/>
        <end position="995"/>
    </location>
</feature>
<protein>
    <recommendedName>
        <fullName evidence="6">J domain-containing protein</fullName>
    </recommendedName>
</protein>
<evidence type="ECO:0000256" key="2">
    <source>
        <dbReference type="SAM" id="Coils"/>
    </source>
</evidence>
<evidence type="ECO:0000313" key="5">
    <source>
        <dbReference type="Proteomes" id="UP000595140"/>
    </source>
</evidence>
<dbReference type="OrthoDB" id="1717591at2759"/>
<feature type="region of interest" description="Disordered" evidence="3">
    <location>
        <begin position="607"/>
        <end position="634"/>
    </location>
</feature>
<keyword evidence="1 2" id="KW-0175">Coiled coil</keyword>
<feature type="compositionally biased region" description="Polar residues" evidence="3">
    <location>
        <begin position="1104"/>
        <end position="1116"/>
    </location>
</feature>
<feature type="region of interest" description="Disordered" evidence="3">
    <location>
        <begin position="1165"/>
        <end position="1196"/>
    </location>
</feature>
<dbReference type="FunFam" id="1.10.287.110:FF:000009">
    <property type="entry name" value="Auxilin-related protein 1"/>
    <property type="match status" value="1"/>
</dbReference>
<name>A0A484NK91_9ASTE</name>
<dbReference type="GO" id="GO:0072583">
    <property type="term" value="P:clathrin-dependent endocytosis"/>
    <property type="evidence" value="ECO:0007669"/>
    <property type="project" value="TreeGrafter"/>
</dbReference>
<evidence type="ECO:0000256" key="3">
    <source>
        <dbReference type="SAM" id="MobiDB-lite"/>
    </source>
</evidence>
<dbReference type="InterPro" id="IPR036869">
    <property type="entry name" value="J_dom_sf"/>
</dbReference>
<feature type="compositionally biased region" description="Low complexity" evidence="3">
    <location>
        <begin position="275"/>
        <end position="293"/>
    </location>
</feature>
<dbReference type="GO" id="GO:0005737">
    <property type="term" value="C:cytoplasm"/>
    <property type="evidence" value="ECO:0007669"/>
    <property type="project" value="TreeGrafter"/>
</dbReference>
<evidence type="ECO:0000313" key="4">
    <source>
        <dbReference type="EMBL" id="VFR01464.1"/>
    </source>
</evidence>
<feature type="compositionally biased region" description="Polar residues" evidence="3">
    <location>
        <begin position="117"/>
        <end position="152"/>
    </location>
</feature>
<proteinExistence type="predicted"/>
<feature type="region of interest" description="Disordered" evidence="3">
    <location>
        <begin position="954"/>
        <end position="1026"/>
    </location>
</feature>
<dbReference type="Proteomes" id="UP000595140">
    <property type="component" value="Unassembled WGS sequence"/>
</dbReference>
<feature type="region of interest" description="Disordered" evidence="3">
    <location>
        <begin position="1099"/>
        <end position="1123"/>
    </location>
</feature>